<feature type="transmembrane region" description="Helical" evidence="1">
    <location>
        <begin position="17"/>
        <end position="37"/>
    </location>
</feature>
<evidence type="ECO:0000259" key="2">
    <source>
        <dbReference type="Pfam" id="PF03372"/>
    </source>
</evidence>
<evidence type="ECO:0000313" key="4">
    <source>
        <dbReference type="Proteomes" id="UP000306229"/>
    </source>
</evidence>
<evidence type="ECO:0000313" key="3">
    <source>
        <dbReference type="EMBL" id="QCX40395.1"/>
    </source>
</evidence>
<reference evidence="3 4" key="1">
    <citation type="submission" date="2019-05" db="EMBL/GenBank/DDBJ databases">
        <title>Algicella ahnfeltiae gen. nov., sp. nov., a novel marine bacterium of the family Flavobacteriaceae isolated from a red alga.</title>
        <authorList>
            <person name="Nedashkovskaya O.I."/>
            <person name="Kukhlevskiy A.D."/>
            <person name="Kim S.-G."/>
            <person name="Zhukova N.V."/>
            <person name="Mikhailov V.V."/>
        </authorList>
    </citation>
    <scope>NUCLEOTIDE SEQUENCE [LARGE SCALE GENOMIC DNA]</scope>
    <source>
        <strain evidence="3 4">10Alg115</strain>
    </source>
</reference>
<keyword evidence="1" id="KW-1133">Transmembrane helix</keyword>
<gene>
    <name evidence="3" type="ORF">FF125_18810</name>
</gene>
<feature type="transmembrane region" description="Helical" evidence="1">
    <location>
        <begin position="44"/>
        <end position="60"/>
    </location>
</feature>
<dbReference type="AlphaFoldDB" id="A0A5B7TU78"/>
<feature type="domain" description="Endonuclease/exonuclease/phosphatase" evidence="2">
    <location>
        <begin position="69"/>
        <end position="335"/>
    </location>
</feature>
<sequence length="346" mass="39892">MNILHRNTGIEKPHQDMLLSICLMMVHLKILIILTLIKPSMKNVLLISFVMLFSFVANTQETPIVFKVMAWNILHGANDIENGPENAVKIIKEINPDVILMVETYGSGKMIANSLGYNFHLIAQEGTALDDKSVNLSIFSKFPFEERIDTKFPFYLGGRAILIKGQKINLFSNWFHYLPWNDEPEKMGKTVEELLEWERTETKYKMIQKVLPTIKKYALQTDSIPMIFGGDMNSISHLDWGEDTKEIHENLVVPWYSTKVLEELQLIDSYREVNTNPITHPGITWNSKALKDEHRIDYIFYKSPKLKAIKSASYMAFLNEPFSINGKQINYPSDHGFVVTTFELKE</sequence>
<dbReference type="GO" id="GO:0003824">
    <property type="term" value="F:catalytic activity"/>
    <property type="evidence" value="ECO:0007669"/>
    <property type="project" value="InterPro"/>
</dbReference>
<dbReference type="PANTHER" id="PTHR41349:SF1">
    <property type="entry name" value="PROTEIN CBG08683"/>
    <property type="match status" value="1"/>
</dbReference>
<keyword evidence="1" id="KW-0812">Transmembrane</keyword>
<dbReference type="InterPro" id="IPR036691">
    <property type="entry name" value="Endo/exonu/phosph_ase_sf"/>
</dbReference>
<dbReference type="InterPro" id="IPR005135">
    <property type="entry name" value="Endo/exonuclease/phosphatase"/>
</dbReference>
<dbReference type="SUPFAM" id="SSF56219">
    <property type="entry name" value="DNase I-like"/>
    <property type="match status" value="1"/>
</dbReference>
<name>A0A5B7TU78_9FLAO</name>
<accession>A0A5B7TU78</accession>
<organism evidence="3 4">
    <name type="scientific">Aureibaculum algae</name>
    <dbReference type="NCBI Taxonomy" id="2584122"/>
    <lineage>
        <taxon>Bacteria</taxon>
        <taxon>Pseudomonadati</taxon>
        <taxon>Bacteroidota</taxon>
        <taxon>Flavobacteriia</taxon>
        <taxon>Flavobacteriales</taxon>
        <taxon>Flavobacteriaceae</taxon>
        <taxon>Aureibaculum</taxon>
    </lineage>
</organism>
<dbReference type="KEGG" id="fbe:FF125_18810"/>
<dbReference type="Pfam" id="PF03372">
    <property type="entry name" value="Exo_endo_phos"/>
    <property type="match status" value="1"/>
</dbReference>
<dbReference type="EMBL" id="CP040749">
    <property type="protein sequence ID" value="QCX40395.1"/>
    <property type="molecule type" value="Genomic_DNA"/>
</dbReference>
<protein>
    <recommendedName>
        <fullName evidence="2">Endonuclease/exonuclease/phosphatase domain-containing protein</fullName>
    </recommendedName>
</protein>
<evidence type="ECO:0000256" key="1">
    <source>
        <dbReference type="SAM" id="Phobius"/>
    </source>
</evidence>
<keyword evidence="4" id="KW-1185">Reference proteome</keyword>
<dbReference type="Gene3D" id="3.60.10.10">
    <property type="entry name" value="Endonuclease/exonuclease/phosphatase"/>
    <property type="match status" value="1"/>
</dbReference>
<dbReference type="OrthoDB" id="9794261at2"/>
<dbReference type="PANTHER" id="PTHR41349">
    <property type="match status" value="1"/>
</dbReference>
<keyword evidence="1" id="KW-0472">Membrane</keyword>
<proteinExistence type="predicted"/>
<dbReference type="Proteomes" id="UP000306229">
    <property type="component" value="Chromosome"/>
</dbReference>